<dbReference type="GO" id="GO:0033980">
    <property type="term" value="F:phosphonopyruvate decarboxylase activity"/>
    <property type="evidence" value="ECO:0007669"/>
    <property type="project" value="UniProtKB-EC"/>
</dbReference>
<dbReference type="SUPFAM" id="SSF52518">
    <property type="entry name" value="Thiamin diphosphate-binding fold (THDP-binding)"/>
    <property type="match status" value="2"/>
</dbReference>
<evidence type="ECO:0000313" key="6">
    <source>
        <dbReference type="EMBL" id="CAH2402334.1"/>
    </source>
</evidence>
<accession>A0ABM9E050</accession>
<dbReference type="InterPro" id="IPR051818">
    <property type="entry name" value="TPP_dependent_decarboxylase"/>
</dbReference>
<dbReference type="InterPro" id="IPR011766">
    <property type="entry name" value="TPP_enzyme_TPP-bd"/>
</dbReference>
<organism evidence="6 7">
    <name type="scientific">Mesorhizobium escarrei</name>
    <dbReference type="NCBI Taxonomy" id="666018"/>
    <lineage>
        <taxon>Bacteria</taxon>
        <taxon>Pseudomonadati</taxon>
        <taxon>Pseudomonadota</taxon>
        <taxon>Alphaproteobacteria</taxon>
        <taxon>Hyphomicrobiales</taxon>
        <taxon>Phyllobacteriaceae</taxon>
        <taxon>Mesorhizobium</taxon>
    </lineage>
</organism>
<dbReference type="Gene3D" id="3.40.50.970">
    <property type="match status" value="2"/>
</dbReference>
<keyword evidence="2" id="KW-0786">Thiamine pyrophosphate</keyword>
<dbReference type="EMBL" id="CAKXZT010000126">
    <property type="protein sequence ID" value="CAH2402334.1"/>
    <property type="molecule type" value="Genomic_DNA"/>
</dbReference>
<evidence type="ECO:0000313" key="7">
    <source>
        <dbReference type="Proteomes" id="UP001153050"/>
    </source>
</evidence>
<keyword evidence="1" id="KW-0210">Decarboxylase</keyword>
<feature type="domain" description="Thiamine pyrophosphate enzyme N-terminal TPP-binding" evidence="5">
    <location>
        <begin position="2"/>
        <end position="111"/>
    </location>
</feature>
<feature type="domain" description="Thiamine pyrophosphate enzyme TPP-binding" evidence="4">
    <location>
        <begin position="224"/>
        <end position="345"/>
    </location>
</feature>
<gene>
    <name evidence="6" type="ORF">MES5069_310070</name>
</gene>
<dbReference type="PANTHER" id="PTHR42818">
    <property type="entry name" value="SULFOPYRUVATE DECARBOXYLASE SUBUNIT ALPHA"/>
    <property type="match status" value="1"/>
</dbReference>
<dbReference type="InterPro" id="IPR029061">
    <property type="entry name" value="THDP-binding"/>
</dbReference>
<reference evidence="6 7" key="1">
    <citation type="submission" date="2022-03" db="EMBL/GenBank/DDBJ databases">
        <authorList>
            <person name="Brunel B."/>
        </authorList>
    </citation>
    <scope>NUCLEOTIDE SEQUENCE [LARGE SCALE GENOMIC DNA]</scope>
    <source>
        <strain evidence="6">STM5069sample</strain>
    </source>
</reference>
<evidence type="ECO:0000256" key="3">
    <source>
        <dbReference type="ARBA" id="ARBA00023239"/>
    </source>
</evidence>
<evidence type="ECO:0000256" key="1">
    <source>
        <dbReference type="ARBA" id="ARBA00022793"/>
    </source>
</evidence>
<dbReference type="RefSeq" id="WP_254018992.1">
    <property type="nucleotide sequence ID" value="NZ_CAKXZT010000126.1"/>
</dbReference>
<dbReference type="InterPro" id="IPR017684">
    <property type="entry name" value="Phosphono-pyrv_decarboxylase"/>
</dbReference>
<dbReference type="PANTHER" id="PTHR42818:SF1">
    <property type="entry name" value="SULFOPYRUVATE DECARBOXYLASE"/>
    <property type="match status" value="1"/>
</dbReference>
<name>A0ABM9E050_9HYPH</name>
<dbReference type="Pfam" id="PF02775">
    <property type="entry name" value="TPP_enzyme_C"/>
    <property type="match status" value="1"/>
</dbReference>
<comment type="caution">
    <text evidence="6">The sequence shown here is derived from an EMBL/GenBank/DDBJ whole genome shotgun (WGS) entry which is preliminary data.</text>
</comment>
<evidence type="ECO:0000259" key="4">
    <source>
        <dbReference type="Pfam" id="PF02775"/>
    </source>
</evidence>
<evidence type="ECO:0000259" key="5">
    <source>
        <dbReference type="Pfam" id="PF02776"/>
    </source>
</evidence>
<sequence length="383" mass="41200">MAVLVDALSAVGIDYISGVPDSALIPFIVELNDHPNIVHQIAACEGSAVAMAAGRSMASKQPSGVYMQNSGLPNALNPLVSMFSPIVYDIPLTLIVGWRGEPGTKDEPQHMVMGRITESMLDLLGIDPLIVDARTAQDRVRRHILESHQKRRHAALLVRRSAFVAPRETAAETAPCISNFEESVDRVVAVTAILESIREGSVVFSSTGYTAREVMLFESERGGERRFTHIPCVGGMGFASSFAAGASGADGSRDVYCIDGDGAFLMHGISNAVIPGQGGRFKHIVLNNGCHNSVGGFPTCSASADLAKIAEGMGYAWCKRVTNERYLKSALEEVASHTVPAFFEIRCGLQSFGKLPRPDRPLSDYKNDFLATVGVRDHRDTVP</sequence>
<dbReference type="Proteomes" id="UP001153050">
    <property type="component" value="Unassembled WGS sequence"/>
</dbReference>
<dbReference type="NCBIfam" id="TIGR03297">
    <property type="entry name" value="Ppyr-DeCO2ase"/>
    <property type="match status" value="1"/>
</dbReference>
<dbReference type="EC" id="4.1.1.82" evidence="6"/>
<dbReference type="Pfam" id="PF02776">
    <property type="entry name" value="TPP_enzyme_N"/>
    <property type="match status" value="1"/>
</dbReference>
<dbReference type="InterPro" id="IPR012001">
    <property type="entry name" value="Thiamin_PyroP_enz_TPP-bd_dom"/>
</dbReference>
<keyword evidence="3 6" id="KW-0456">Lyase</keyword>
<evidence type="ECO:0000256" key="2">
    <source>
        <dbReference type="ARBA" id="ARBA00023052"/>
    </source>
</evidence>
<dbReference type="CDD" id="cd07035">
    <property type="entry name" value="TPP_PYR_POX_like"/>
    <property type="match status" value="1"/>
</dbReference>
<proteinExistence type="predicted"/>
<protein>
    <submittedName>
        <fullName evidence="6">Phosphonopyruvate decarboxylase</fullName>
        <ecNumber evidence="6">4.1.1.82</ecNumber>
    </submittedName>
</protein>
<keyword evidence="7" id="KW-1185">Reference proteome</keyword>